<comment type="caution">
    <text evidence="2">The sequence shown here is derived from an EMBL/GenBank/DDBJ whole genome shotgun (WGS) entry which is preliminary data.</text>
</comment>
<feature type="region of interest" description="Disordered" evidence="1">
    <location>
        <begin position="740"/>
        <end position="767"/>
    </location>
</feature>
<dbReference type="Proteomes" id="UP000757232">
    <property type="component" value="Unassembled WGS sequence"/>
</dbReference>
<feature type="compositionally biased region" description="Low complexity" evidence="1">
    <location>
        <begin position="130"/>
        <end position="157"/>
    </location>
</feature>
<feature type="compositionally biased region" description="Low complexity" evidence="1">
    <location>
        <begin position="755"/>
        <end position="767"/>
    </location>
</feature>
<feature type="compositionally biased region" description="Low complexity" evidence="1">
    <location>
        <begin position="567"/>
        <end position="578"/>
    </location>
</feature>
<feature type="region of interest" description="Disordered" evidence="1">
    <location>
        <begin position="502"/>
        <end position="528"/>
    </location>
</feature>
<feature type="compositionally biased region" description="Polar residues" evidence="1">
    <location>
        <begin position="173"/>
        <end position="208"/>
    </location>
</feature>
<feature type="region of interest" description="Disordered" evidence="1">
    <location>
        <begin position="557"/>
        <end position="580"/>
    </location>
</feature>
<proteinExistence type="predicted"/>
<feature type="region of interest" description="Disordered" evidence="1">
    <location>
        <begin position="649"/>
        <end position="709"/>
    </location>
</feature>
<evidence type="ECO:0000313" key="3">
    <source>
        <dbReference type="Proteomes" id="UP000757232"/>
    </source>
</evidence>
<feature type="region of interest" description="Disordered" evidence="1">
    <location>
        <begin position="1"/>
        <end position="22"/>
    </location>
</feature>
<dbReference type="OrthoDB" id="3263736at2759"/>
<name>A0A9Q5I2V9_SANBA</name>
<sequence length="963" mass="103841">MPRAAAPDAQFPSANRAVPPPLPLHAKHDATRAPRFWHAAVSATKGLFNQPTRIAGNWVLTSWLLFSVPPAEGRHKCVRRSTSTPALRAIANAGSSNLRREMANNPSPALPSLFSTKRSFDQSPRKLKSKASAPSLAARRLAISSPSLPKPLDSLDSPHPKLAYPLSPMPSPVGSTFSLKTPGPQLTSQSQLAQMDGASSTSSDSCNESRPVRRRTKSAPGAKFGRRSLFSPALPAAQDPATPSIESFSPIVIDIASPGSAGSIPSPPLETPKMTPDYFTHKSSPLAHVASPRSFTSIKRKPVPRHLYMDPPEHDASAPCTPVLTPIPNSSPNMNVSSSVSRKESSNTLHTPLLPSSELILKACTSSRLNSRGLNLLPIGQTASANAVRRQHRRSVSEQGCRRLLSPDVFPSPWYTTNASGSMTPLITPAEEQAPFSFANDLPAAPRVLHQSPPQTPNHITEEVSAFSDNTSVRSSVCRGGALSPLTDDEVDAIRSFLRRHATGHRARQRRKAVRPRSSRSRDTSVASCSYDMHTQILESYATDDDEVFSIDYSEDDADAESHLPMSASETHSTSTASVDDLHASTDDGELGEGAKDFDVETPIIRDEIETPIDTGNRGTFGYYGTPVVRKPSSCRELAAAYARIPCDGEMESRPSLPAEWVNHGSTEDMSEISKPSREEGTSQSGEINSDTLEDASNRTPVAGPLRSSSLYYRSSSDYAQQSDDDDGLSYLRASRQPLVPRMINSDSESDRPISCSTSSLSTSTSTGRSAFASGIGLAIIPPEHFAYFDKFANYEYVAPYTPSEFGTDGSEGSVTRLECASPRMQRGCGMRCNNSFDALKTDLTSLQTQKTSASDAKSGTNLASLVLKPALQINARRADGSKIVQLPSPNDTVEIAYPLQTSVNMQRTAACSASADEALPENVKSFMNLTPNEPRPKRTRVKLRQLFSRSNLKSATGRKVSA</sequence>
<evidence type="ECO:0000313" key="2">
    <source>
        <dbReference type="EMBL" id="OCB90669.1"/>
    </source>
</evidence>
<protein>
    <submittedName>
        <fullName evidence="2">Uncharacterized protein</fullName>
    </submittedName>
</protein>
<keyword evidence="3" id="KW-1185">Reference proteome</keyword>
<feature type="compositionally biased region" description="Polar residues" evidence="1">
    <location>
        <begin position="682"/>
        <end position="691"/>
    </location>
</feature>
<feature type="region of interest" description="Disordered" evidence="1">
    <location>
        <begin position="98"/>
        <end position="242"/>
    </location>
</feature>
<evidence type="ECO:0000256" key="1">
    <source>
        <dbReference type="SAM" id="MobiDB-lite"/>
    </source>
</evidence>
<gene>
    <name evidence="2" type="ORF">A7U60_g2104</name>
</gene>
<feature type="compositionally biased region" description="Basic residues" evidence="1">
    <location>
        <begin position="502"/>
        <end position="519"/>
    </location>
</feature>
<dbReference type="AlphaFoldDB" id="A0A9Q5I2V9"/>
<organism evidence="2 3">
    <name type="scientific">Sanghuangporus baumii</name>
    <name type="common">Phellinus baumii</name>
    <dbReference type="NCBI Taxonomy" id="108892"/>
    <lineage>
        <taxon>Eukaryota</taxon>
        <taxon>Fungi</taxon>
        <taxon>Dikarya</taxon>
        <taxon>Basidiomycota</taxon>
        <taxon>Agaricomycotina</taxon>
        <taxon>Agaricomycetes</taxon>
        <taxon>Hymenochaetales</taxon>
        <taxon>Hymenochaetaceae</taxon>
        <taxon>Sanghuangporus</taxon>
    </lineage>
</organism>
<reference evidence="2" key="1">
    <citation type="submission" date="2016-06" db="EMBL/GenBank/DDBJ databases">
        <title>Draft Genome sequence of the fungus Inonotus baumii.</title>
        <authorList>
            <person name="Zhu H."/>
            <person name="Lin W."/>
        </authorList>
    </citation>
    <scope>NUCLEOTIDE SEQUENCE</scope>
    <source>
        <strain evidence="2">821</strain>
    </source>
</reference>
<accession>A0A9Q5I2V9</accession>
<dbReference type="EMBL" id="LNZH02000122">
    <property type="protein sequence ID" value="OCB90669.1"/>
    <property type="molecule type" value="Genomic_DNA"/>
</dbReference>